<evidence type="ECO:0000256" key="1">
    <source>
        <dbReference type="SAM" id="MobiDB-lite"/>
    </source>
</evidence>
<sequence>MGLRWEREELETEEGLMVLWRFSVEEFDRRREKAAVGEDCGRGGEEKKKRRRRKFDGGREAGMREIR</sequence>
<keyword evidence="3" id="KW-1185">Reference proteome</keyword>
<feature type="region of interest" description="Disordered" evidence="1">
    <location>
        <begin position="30"/>
        <end position="67"/>
    </location>
</feature>
<evidence type="ECO:0000313" key="3">
    <source>
        <dbReference type="Proteomes" id="UP000823775"/>
    </source>
</evidence>
<name>A0ABS8Y6B1_DATST</name>
<accession>A0ABS8Y6B1</accession>
<protein>
    <submittedName>
        <fullName evidence="2">Uncharacterized protein</fullName>
    </submittedName>
</protein>
<dbReference type="EMBL" id="JACEIK010061056">
    <property type="protein sequence ID" value="MCE5167193.1"/>
    <property type="molecule type" value="Genomic_DNA"/>
</dbReference>
<feature type="compositionally biased region" description="Basic and acidic residues" evidence="1">
    <location>
        <begin position="55"/>
        <end position="67"/>
    </location>
</feature>
<organism evidence="2 3">
    <name type="scientific">Datura stramonium</name>
    <name type="common">Jimsonweed</name>
    <name type="synonym">Common thornapple</name>
    <dbReference type="NCBI Taxonomy" id="4076"/>
    <lineage>
        <taxon>Eukaryota</taxon>
        <taxon>Viridiplantae</taxon>
        <taxon>Streptophyta</taxon>
        <taxon>Embryophyta</taxon>
        <taxon>Tracheophyta</taxon>
        <taxon>Spermatophyta</taxon>
        <taxon>Magnoliopsida</taxon>
        <taxon>eudicotyledons</taxon>
        <taxon>Gunneridae</taxon>
        <taxon>Pentapetalae</taxon>
        <taxon>asterids</taxon>
        <taxon>lamiids</taxon>
        <taxon>Solanales</taxon>
        <taxon>Solanaceae</taxon>
        <taxon>Solanoideae</taxon>
        <taxon>Datureae</taxon>
        <taxon>Datura</taxon>
    </lineage>
</organism>
<comment type="caution">
    <text evidence="2">The sequence shown here is derived from an EMBL/GenBank/DDBJ whole genome shotgun (WGS) entry which is preliminary data.</text>
</comment>
<gene>
    <name evidence="2" type="ORF">HAX54_041970</name>
</gene>
<reference evidence="2 3" key="1">
    <citation type="journal article" date="2021" name="BMC Genomics">
        <title>Datura genome reveals duplications of psychoactive alkaloid biosynthetic genes and high mutation rate following tissue culture.</title>
        <authorList>
            <person name="Rajewski A."/>
            <person name="Carter-House D."/>
            <person name="Stajich J."/>
            <person name="Litt A."/>
        </authorList>
    </citation>
    <scope>NUCLEOTIDE SEQUENCE [LARGE SCALE GENOMIC DNA]</scope>
    <source>
        <strain evidence="2">AR-01</strain>
    </source>
</reference>
<dbReference type="Proteomes" id="UP000823775">
    <property type="component" value="Unassembled WGS sequence"/>
</dbReference>
<feature type="non-terminal residue" evidence="2">
    <location>
        <position position="67"/>
    </location>
</feature>
<evidence type="ECO:0000313" key="2">
    <source>
        <dbReference type="EMBL" id="MCE5167193.1"/>
    </source>
</evidence>
<feature type="compositionally biased region" description="Basic and acidic residues" evidence="1">
    <location>
        <begin position="30"/>
        <end position="47"/>
    </location>
</feature>
<proteinExistence type="predicted"/>